<feature type="region of interest" description="Disordered" evidence="1">
    <location>
        <begin position="258"/>
        <end position="327"/>
    </location>
</feature>
<dbReference type="Proteomes" id="UP000054350">
    <property type="component" value="Unassembled WGS sequence"/>
</dbReference>
<evidence type="ECO:0000313" key="3">
    <source>
        <dbReference type="Proteomes" id="UP000054350"/>
    </source>
</evidence>
<proteinExistence type="predicted"/>
<dbReference type="STRING" id="578462.A0A0L0RZR8"/>
<evidence type="ECO:0000256" key="1">
    <source>
        <dbReference type="SAM" id="MobiDB-lite"/>
    </source>
</evidence>
<keyword evidence="3" id="KW-1185">Reference proteome</keyword>
<feature type="compositionally biased region" description="Polar residues" evidence="1">
    <location>
        <begin position="197"/>
        <end position="215"/>
    </location>
</feature>
<reference evidence="3" key="2">
    <citation type="submission" date="2009-11" db="EMBL/GenBank/DDBJ databases">
        <title>The Genome Sequence of Allomyces macrogynus strain ATCC 38327.</title>
        <authorList>
            <consortium name="The Broad Institute Genome Sequencing Platform"/>
            <person name="Russ C."/>
            <person name="Cuomo C."/>
            <person name="Shea T."/>
            <person name="Young S.K."/>
            <person name="Zeng Q."/>
            <person name="Koehrsen M."/>
            <person name="Haas B."/>
            <person name="Borodovsky M."/>
            <person name="Guigo R."/>
            <person name="Alvarado L."/>
            <person name="Berlin A."/>
            <person name="Borenstein D."/>
            <person name="Chen Z."/>
            <person name="Engels R."/>
            <person name="Freedman E."/>
            <person name="Gellesch M."/>
            <person name="Goldberg J."/>
            <person name="Griggs A."/>
            <person name="Gujja S."/>
            <person name="Heiman D."/>
            <person name="Hepburn T."/>
            <person name="Howarth C."/>
            <person name="Jen D."/>
            <person name="Larson L."/>
            <person name="Lewis B."/>
            <person name="Mehta T."/>
            <person name="Park D."/>
            <person name="Pearson M."/>
            <person name="Roberts A."/>
            <person name="Saif S."/>
            <person name="Shenoy N."/>
            <person name="Sisk P."/>
            <person name="Stolte C."/>
            <person name="Sykes S."/>
            <person name="Walk T."/>
            <person name="White J."/>
            <person name="Yandava C."/>
            <person name="Burger G."/>
            <person name="Gray M.W."/>
            <person name="Holland P.W.H."/>
            <person name="King N."/>
            <person name="Lang F.B.F."/>
            <person name="Roger A.J."/>
            <person name="Ruiz-Trillo I."/>
            <person name="Lander E."/>
            <person name="Nusbaum C."/>
        </authorList>
    </citation>
    <scope>NUCLEOTIDE SEQUENCE [LARGE SCALE GENOMIC DNA]</scope>
    <source>
        <strain evidence="3">ATCC 38327</strain>
    </source>
</reference>
<feature type="compositionally biased region" description="Low complexity" evidence="1">
    <location>
        <begin position="292"/>
        <end position="311"/>
    </location>
</feature>
<dbReference type="VEuPathDB" id="FungiDB:AMAG_01439"/>
<dbReference type="AlphaFoldDB" id="A0A0L0RZR8"/>
<dbReference type="EMBL" id="GG745329">
    <property type="protein sequence ID" value="KNE55549.1"/>
    <property type="molecule type" value="Genomic_DNA"/>
</dbReference>
<organism evidence="2 3">
    <name type="scientific">Allomyces macrogynus (strain ATCC 38327)</name>
    <name type="common">Allomyces javanicus var. macrogynus</name>
    <dbReference type="NCBI Taxonomy" id="578462"/>
    <lineage>
        <taxon>Eukaryota</taxon>
        <taxon>Fungi</taxon>
        <taxon>Fungi incertae sedis</taxon>
        <taxon>Blastocladiomycota</taxon>
        <taxon>Blastocladiomycetes</taxon>
        <taxon>Blastocladiales</taxon>
        <taxon>Blastocladiaceae</taxon>
        <taxon>Allomyces</taxon>
    </lineage>
</organism>
<feature type="compositionally biased region" description="Low complexity" evidence="1">
    <location>
        <begin position="164"/>
        <end position="176"/>
    </location>
</feature>
<accession>A0A0L0RZR8</accession>
<feature type="compositionally biased region" description="Pro residues" evidence="1">
    <location>
        <begin position="318"/>
        <end position="327"/>
    </location>
</feature>
<feature type="compositionally biased region" description="Pro residues" evidence="1">
    <location>
        <begin position="263"/>
        <end position="274"/>
    </location>
</feature>
<feature type="region of interest" description="Disordered" evidence="1">
    <location>
        <begin position="97"/>
        <end position="215"/>
    </location>
</feature>
<gene>
    <name evidence="2" type="ORF">AMAG_01439</name>
</gene>
<sequence>MRLGTPGGAVPLPTEAPPTNASVSPRLHESSTLSLALGVPSIHRDATHLRPMPPTDAPKAIGAPSPTRSLDAPPSDHSHDTHAPALAAAADGECVPSWPASASVSTSSLPALAGTNSSSSGRSVPPPASPPDATAGPTVVLHLATPAGASQRASTLSTAPAPAPTAAANAPAWRPPIVDGASRVSGTAAPARPPGQAPTSTAPFSQSTFYPYHQTTTVPGGAIPALLPPPSVLRSMSDPLQYATHLALQHHHYHAAMAAGGPRLPPPPPLPPPLADTAHTGLPRPPPPMTPVPGLRLPGLTAALKPLPAGPNGAGGTAPPPPYPILPPPAAAAMHRLLTPPPI</sequence>
<name>A0A0L0RZR8_ALLM3</name>
<feature type="region of interest" description="Disordered" evidence="1">
    <location>
        <begin position="1"/>
        <end position="82"/>
    </location>
</feature>
<feature type="compositionally biased region" description="Low complexity" evidence="1">
    <location>
        <begin position="97"/>
        <end position="113"/>
    </location>
</feature>
<reference evidence="2 3" key="1">
    <citation type="submission" date="2009-11" db="EMBL/GenBank/DDBJ databases">
        <title>Annotation of Allomyces macrogynus ATCC 38327.</title>
        <authorList>
            <consortium name="The Broad Institute Genome Sequencing Platform"/>
            <person name="Russ C."/>
            <person name="Cuomo C."/>
            <person name="Burger G."/>
            <person name="Gray M.W."/>
            <person name="Holland P.W.H."/>
            <person name="King N."/>
            <person name="Lang F.B.F."/>
            <person name="Roger A.J."/>
            <person name="Ruiz-Trillo I."/>
            <person name="Young S.K."/>
            <person name="Zeng Q."/>
            <person name="Gargeya S."/>
            <person name="Fitzgerald M."/>
            <person name="Haas B."/>
            <person name="Abouelleil A."/>
            <person name="Alvarado L."/>
            <person name="Arachchi H.M."/>
            <person name="Berlin A."/>
            <person name="Chapman S.B."/>
            <person name="Gearin G."/>
            <person name="Goldberg J."/>
            <person name="Griggs A."/>
            <person name="Gujja S."/>
            <person name="Hansen M."/>
            <person name="Heiman D."/>
            <person name="Howarth C."/>
            <person name="Larimer J."/>
            <person name="Lui A."/>
            <person name="MacDonald P.J.P."/>
            <person name="McCowen C."/>
            <person name="Montmayeur A."/>
            <person name="Murphy C."/>
            <person name="Neiman D."/>
            <person name="Pearson M."/>
            <person name="Priest M."/>
            <person name="Roberts A."/>
            <person name="Saif S."/>
            <person name="Shea T."/>
            <person name="Sisk P."/>
            <person name="Stolte C."/>
            <person name="Sykes S."/>
            <person name="Wortman J."/>
            <person name="Nusbaum C."/>
            <person name="Birren B."/>
        </authorList>
    </citation>
    <scope>NUCLEOTIDE SEQUENCE [LARGE SCALE GENOMIC DNA]</scope>
    <source>
        <strain evidence="2 3">ATCC 38327</strain>
    </source>
</reference>
<evidence type="ECO:0000313" key="2">
    <source>
        <dbReference type="EMBL" id="KNE55549.1"/>
    </source>
</evidence>
<protein>
    <submittedName>
        <fullName evidence="2">Uncharacterized protein</fullName>
    </submittedName>
</protein>
<dbReference type="OMA" id="CPYLHPL"/>